<comment type="caution">
    <text evidence="3">The sequence shown here is derived from an EMBL/GenBank/DDBJ whole genome shotgun (WGS) entry which is preliminary data.</text>
</comment>
<gene>
    <name evidence="3" type="ORF">ACFFVD_04490</name>
</gene>
<dbReference type="EMBL" id="JBHMDY010000002">
    <property type="protein sequence ID" value="MFB9259053.1"/>
    <property type="molecule type" value="Genomic_DNA"/>
</dbReference>
<keyword evidence="4" id="KW-1185">Reference proteome</keyword>
<keyword evidence="2" id="KW-0812">Transmembrane</keyword>
<evidence type="ECO:0000256" key="2">
    <source>
        <dbReference type="SAM" id="Phobius"/>
    </source>
</evidence>
<name>A0ABV5JPL4_9ACTN</name>
<keyword evidence="2" id="KW-0472">Membrane</keyword>
<organism evidence="3 4">
    <name type="scientific">Dietzia aerolata</name>
    <dbReference type="NCBI Taxonomy" id="595984"/>
    <lineage>
        <taxon>Bacteria</taxon>
        <taxon>Bacillati</taxon>
        <taxon>Actinomycetota</taxon>
        <taxon>Actinomycetes</taxon>
        <taxon>Mycobacteriales</taxon>
        <taxon>Dietziaceae</taxon>
        <taxon>Dietzia</taxon>
    </lineage>
</organism>
<evidence type="ECO:0000256" key="1">
    <source>
        <dbReference type="SAM" id="MobiDB-lite"/>
    </source>
</evidence>
<keyword evidence="2" id="KW-1133">Transmembrane helix</keyword>
<dbReference type="Proteomes" id="UP001589700">
    <property type="component" value="Unassembled WGS sequence"/>
</dbReference>
<reference evidence="3 4" key="1">
    <citation type="submission" date="2024-09" db="EMBL/GenBank/DDBJ databases">
        <authorList>
            <person name="Sun Q."/>
            <person name="Mori K."/>
        </authorList>
    </citation>
    <scope>NUCLEOTIDE SEQUENCE [LARGE SCALE GENOMIC DNA]</scope>
    <source>
        <strain evidence="3 4">CCM 7659</strain>
    </source>
</reference>
<feature type="region of interest" description="Disordered" evidence="1">
    <location>
        <begin position="72"/>
        <end position="94"/>
    </location>
</feature>
<evidence type="ECO:0008006" key="5">
    <source>
        <dbReference type="Google" id="ProtNLM"/>
    </source>
</evidence>
<sequence>MPGQGAGPGQGGQPPKKPVWKSPITWVAVVAVLAVIVFAGVQFVNWTQERDESTREKAEMYAISAPEMGAVGGLGSKGTVSDDPEWEDATLKPPANGTCIRLDKEGRNLSREIRCDSSEPHFRVISSSWMDEPTRDECNFVYVFGRDGEEVQVCLYPMYVEGECYLNSQNPGMTTFDSDSEMEKEMNAGIDPVDCASPPDNPRDMVVQMLGESPDLEGLSCPPETEYVFSDPRESVTSCLGTAGA</sequence>
<evidence type="ECO:0000313" key="4">
    <source>
        <dbReference type="Proteomes" id="UP001589700"/>
    </source>
</evidence>
<proteinExistence type="predicted"/>
<protein>
    <recommendedName>
        <fullName evidence="5">Secreted protein</fullName>
    </recommendedName>
</protein>
<feature type="transmembrane region" description="Helical" evidence="2">
    <location>
        <begin position="24"/>
        <end position="47"/>
    </location>
</feature>
<accession>A0ABV5JPL4</accession>
<dbReference type="RefSeq" id="WP_182633491.1">
    <property type="nucleotide sequence ID" value="NZ_JAALDM010000303.1"/>
</dbReference>
<evidence type="ECO:0000313" key="3">
    <source>
        <dbReference type="EMBL" id="MFB9259053.1"/>
    </source>
</evidence>